<evidence type="ECO:0000313" key="13">
    <source>
        <dbReference type="EMBL" id="ETN39809.1"/>
    </source>
</evidence>
<evidence type="ECO:0000256" key="2">
    <source>
        <dbReference type="ARBA" id="ARBA00007683"/>
    </source>
</evidence>
<name>W2RVT0_CYPE1</name>
<dbReference type="GO" id="GO:0034727">
    <property type="term" value="P:piecemeal microautophagy of the nucleus"/>
    <property type="evidence" value="ECO:0007669"/>
    <property type="project" value="EnsemblFungi"/>
</dbReference>
<evidence type="ECO:0000256" key="10">
    <source>
        <dbReference type="ARBA" id="ARBA00033139"/>
    </source>
</evidence>
<dbReference type="STRING" id="1220924.W2RVT0"/>
<evidence type="ECO:0000256" key="3">
    <source>
        <dbReference type="ARBA" id="ARBA00018067"/>
    </source>
</evidence>
<dbReference type="GO" id="GO:0019776">
    <property type="term" value="F:Atg8-family ligase activity"/>
    <property type="evidence" value="ECO:0007669"/>
    <property type="project" value="EnsemblFungi"/>
</dbReference>
<keyword evidence="7" id="KW-0653">Protein transport</keyword>
<evidence type="ECO:0000256" key="7">
    <source>
        <dbReference type="ARBA" id="ARBA00022927"/>
    </source>
</evidence>
<dbReference type="FunCoup" id="W2RVT0">
    <property type="interactions" value="1075"/>
</dbReference>
<dbReference type="OrthoDB" id="1584384at2759"/>
<dbReference type="Proteomes" id="UP000030752">
    <property type="component" value="Unassembled WGS sequence"/>
</dbReference>
<keyword evidence="14" id="KW-1185">Reference proteome</keyword>
<evidence type="ECO:0000256" key="4">
    <source>
        <dbReference type="ARBA" id="ARBA00022448"/>
    </source>
</evidence>
<dbReference type="GO" id="GO:0000407">
    <property type="term" value="C:phagophore assembly site"/>
    <property type="evidence" value="ECO:0007669"/>
    <property type="project" value="EnsemblFungi"/>
</dbReference>
<comment type="subcellular location">
    <subcellularLocation>
        <location evidence="1">Cytoplasm</location>
    </subcellularLocation>
</comment>
<dbReference type="GO" id="GO:0005829">
    <property type="term" value="C:cytosol"/>
    <property type="evidence" value="ECO:0007669"/>
    <property type="project" value="EnsemblFungi"/>
</dbReference>
<dbReference type="VEuPathDB" id="FungiDB:HMPREF1541_06035"/>
<dbReference type="GO" id="GO:0015031">
    <property type="term" value="P:protein transport"/>
    <property type="evidence" value="ECO:0007669"/>
    <property type="project" value="UniProtKB-KW"/>
</dbReference>
<dbReference type="GO" id="GO:0000422">
    <property type="term" value="P:autophagy of mitochondrion"/>
    <property type="evidence" value="ECO:0007669"/>
    <property type="project" value="EnsemblFungi"/>
</dbReference>
<gene>
    <name evidence="13" type="ORF">HMPREF1541_06035</name>
</gene>
<dbReference type="GO" id="GO:0000045">
    <property type="term" value="P:autophagosome assembly"/>
    <property type="evidence" value="ECO:0007669"/>
    <property type="project" value="EnsemblFungi"/>
</dbReference>
<dbReference type="EMBL" id="KB822721">
    <property type="protein sequence ID" value="ETN39809.1"/>
    <property type="molecule type" value="Genomic_DNA"/>
</dbReference>
<dbReference type="Pfam" id="PF03987">
    <property type="entry name" value="Autophagy_act_C"/>
    <property type="match status" value="1"/>
</dbReference>
<dbReference type="RefSeq" id="XP_008718594.1">
    <property type="nucleotide sequence ID" value="XM_008720372.1"/>
</dbReference>
<protein>
    <recommendedName>
        <fullName evidence="3">Autophagy-related protein 3</fullName>
    </recommendedName>
    <alternativeName>
        <fullName evidence="9 10">Autophagy-related E2-like conjugation enzyme ATG3</fullName>
    </alternativeName>
</protein>
<evidence type="ECO:0000256" key="9">
    <source>
        <dbReference type="ARBA" id="ARBA00032144"/>
    </source>
</evidence>
<evidence type="ECO:0000256" key="5">
    <source>
        <dbReference type="ARBA" id="ARBA00022490"/>
    </source>
</evidence>
<evidence type="ECO:0000256" key="11">
    <source>
        <dbReference type="ARBA" id="ARBA00063981"/>
    </source>
</evidence>
<proteinExistence type="inferred from homology"/>
<keyword evidence="8" id="KW-0072">Autophagy</keyword>
<organism evidence="13 14">
    <name type="scientific">Cyphellophora europaea (strain CBS 101466)</name>
    <name type="common">Phialophora europaea</name>
    <dbReference type="NCBI Taxonomy" id="1220924"/>
    <lineage>
        <taxon>Eukaryota</taxon>
        <taxon>Fungi</taxon>
        <taxon>Dikarya</taxon>
        <taxon>Ascomycota</taxon>
        <taxon>Pezizomycotina</taxon>
        <taxon>Eurotiomycetes</taxon>
        <taxon>Chaetothyriomycetidae</taxon>
        <taxon>Chaetothyriales</taxon>
        <taxon>Cyphellophoraceae</taxon>
        <taxon>Cyphellophora</taxon>
    </lineage>
</organism>
<accession>W2RVT0</accession>
<dbReference type="AlphaFoldDB" id="W2RVT0"/>
<evidence type="ECO:0000256" key="1">
    <source>
        <dbReference type="ARBA" id="ARBA00004496"/>
    </source>
</evidence>
<comment type="similarity">
    <text evidence="2">Belongs to the ATG3 family.</text>
</comment>
<evidence type="ECO:0000256" key="12">
    <source>
        <dbReference type="SAM" id="MobiDB-lite"/>
    </source>
</evidence>
<keyword evidence="4" id="KW-0813">Transport</keyword>
<dbReference type="GO" id="GO:0006612">
    <property type="term" value="P:protein targeting to membrane"/>
    <property type="evidence" value="ECO:0007669"/>
    <property type="project" value="EnsemblFungi"/>
</dbReference>
<dbReference type="GO" id="GO:0061908">
    <property type="term" value="C:phagophore"/>
    <property type="evidence" value="ECO:0007669"/>
    <property type="project" value="EnsemblFungi"/>
</dbReference>
<dbReference type="InterPro" id="IPR007135">
    <property type="entry name" value="Atg3/Atg10"/>
</dbReference>
<sequence>MNLLHSALDKVRDRYAPVSHTSTFRNTGQITPEEFLLAGDYIVYKFPSWSWSDAASPARRVNYLPEGKQFLITRGVPCHRRLDDNFASGGGAADDLVRDGFLGGPDEEGDDEGWLRTGGASEKEQEQLRGQVRTMTESGTIGKKAEEEDDDIPDMEDDDDDNEAIIRDKTQGGAAPLRTYTLYITYTPYYRTPRFWLSGYLSPSEPLPPQAMMEDIVGDYKDKTVTLEDFPFFDNSVKMASIHPCKHASVMKILLDRADAALKLRLQKAKQGDLQGASGATMGMEGLIDDTSRLGLKDGSRKGHEAGVKAAGGGGDEWEVLEQGEEEEDEARVAIRVDQYLVVFLKFMASVTPGIEHDFTMGV</sequence>
<dbReference type="GeneID" id="19973374"/>
<dbReference type="HOGENOM" id="CLU_027518_2_0_1"/>
<feature type="region of interest" description="Disordered" evidence="12">
    <location>
        <begin position="101"/>
        <end position="158"/>
    </location>
</feature>
<dbReference type="GO" id="GO:0061723">
    <property type="term" value="P:glycophagy"/>
    <property type="evidence" value="ECO:0007669"/>
    <property type="project" value="TreeGrafter"/>
</dbReference>
<dbReference type="GO" id="GO:0005739">
    <property type="term" value="C:mitochondrion"/>
    <property type="evidence" value="ECO:0007669"/>
    <property type="project" value="EnsemblFungi"/>
</dbReference>
<evidence type="ECO:0000256" key="8">
    <source>
        <dbReference type="ARBA" id="ARBA00023006"/>
    </source>
</evidence>
<evidence type="ECO:0000313" key="14">
    <source>
        <dbReference type="Proteomes" id="UP000030752"/>
    </source>
</evidence>
<evidence type="ECO:0000256" key="6">
    <source>
        <dbReference type="ARBA" id="ARBA00022786"/>
    </source>
</evidence>
<dbReference type="eggNOG" id="KOG2981">
    <property type="taxonomic scope" value="Eukaryota"/>
</dbReference>
<comment type="subunit">
    <text evidence="11">Monomer. Interacts with ATG8 through an intermediate thioester bond through the C-terminal Gly of ATG8. Also interacts with the 40 amino acid C-terminal region of the E1-like ATG7 enzyme. Also interacts with the ATG12-ATG5 conjugate.</text>
</comment>
<reference evidence="13 14" key="1">
    <citation type="submission" date="2013-03" db="EMBL/GenBank/DDBJ databases">
        <title>The Genome Sequence of Phialophora europaea CBS 101466.</title>
        <authorList>
            <consortium name="The Broad Institute Genomics Platform"/>
            <person name="Cuomo C."/>
            <person name="de Hoog S."/>
            <person name="Gorbushina A."/>
            <person name="Walker B."/>
            <person name="Young S.K."/>
            <person name="Zeng Q."/>
            <person name="Gargeya S."/>
            <person name="Fitzgerald M."/>
            <person name="Haas B."/>
            <person name="Abouelleil A."/>
            <person name="Allen A.W."/>
            <person name="Alvarado L."/>
            <person name="Arachchi H.M."/>
            <person name="Berlin A.M."/>
            <person name="Chapman S.B."/>
            <person name="Gainer-Dewar J."/>
            <person name="Goldberg J."/>
            <person name="Griggs A."/>
            <person name="Gujja S."/>
            <person name="Hansen M."/>
            <person name="Howarth C."/>
            <person name="Imamovic A."/>
            <person name="Ireland A."/>
            <person name="Larimer J."/>
            <person name="McCowan C."/>
            <person name="Murphy C."/>
            <person name="Pearson M."/>
            <person name="Poon T.W."/>
            <person name="Priest M."/>
            <person name="Roberts A."/>
            <person name="Saif S."/>
            <person name="Shea T."/>
            <person name="Sisk P."/>
            <person name="Sykes S."/>
            <person name="Wortman J."/>
            <person name="Nusbaum C."/>
            <person name="Birren B."/>
        </authorList>
    </citation>
    <scope>NUCLEOTIDE SEQUENCE [LARGE SCALE GENOMIC DNA]</scope>
    <source>
        <strain evidence="13 14">CBS 101466</strain>
    </source>
</reference>
<feature type="compositionally biased region" description="Acidic residues" evidence="12">
    <location>
        <begin position="147"/>
        <end position="158"/>
    </location>
</feature>
<dbReference type="PANTHER" id="PTHR12866">
    <property type="entry name" value="UBIQUITIN-LIKE-CONJUGATING ENZYME ATG3"/>
    <property type="match status" value="1"/>
</dbReference>
<dbReference type="PANTHER" id="PTHR12866:SF2">
    <property type="entry name" value="UBIQUITIN-LIKE-CONJUGATING ENZYME ATG3"/>
    <property type="match status" value="1"/>
</dbReference>
<dbReference type="InParanoid" id="W2RVT0"/>
<keyword evidence="5" id="KW-0963">Cytoplasm</keyword>
<keyword evidence="6" id="KW-0833">Ubl conjugation pathway</keyword>